<organism evidence="6 7">
    <name type="scientific">Prauserella rugosa</name>
    <dbReference type="NCBI Taxonomy" id="43354"/>
    <lineage>
        <taxon>Bacteria</taxon>
        <taxon>Bacillati</taxon>
        <taxon>Actinomycetota</taxon>
        <taxon>Actinomycetes</taxon>
        <taxon>Pseudonocardiales</taxon>
        <taxon>Pseudonocardiaceae</taxon>
        <taxon>Prauserella</taxon>
    </lineage>
</organism>
<accession>A0A660CB32</accession>
<evidence type="ECO:0000256" key="4">
    <source>
        <dbReference type="ARBA" id="ARBA00023186"/>
    </source>
</evidence>
<reference evidence="6 7" key="1">
    <citation type="submission" date="2019-07" db="EMBL/GenBank/DDBJ databases">
        <title>R&amp;d 2014.</title>
        <authorList>
            <person name="Klenk H.-P."/>
        </authorList>
    </citation>
    <scope>NUCLEOTIDE SEQUENCE [LARGE SCALE GENOMIC DNA]</scope>
    <source>
        <strain evidence="6 7">DSM 43194</strain>
    </source>
</reference>
<dbReference type="Pfam" id="PF14011">
    <property type="entry name" value="ESX-1_EspG"/>
    <property type="match status" value="1"/>
</dbReference>
<evidence type="ECO:0000256" key="1">
    <source>
        <dbReference type="ARBA" id="ARBA00004496"/>
    </source>
</evidence>
<dbReference type="EMBL" id="VLJV01000001">
    <property type="protein sequence ID" value="TWH18973.1"/>
    <property type="molecule type" value="Genomic_DNA"/>
</dbReference>
<evidence type="ECO:0000313" key="6">
    <source>
        <dbReference type="EMBL" id="TWH18973.1"/>
    </source>
</evidence>
<evidence type="ECO:0000256" key="2">
    <source>
        <dbReference type="ARBA" id="ARBA00006411"/>
    </source>
</evidence>
<keyword evidence="7" id="KW-1185">Reference proteome</keyword>
<dbReference type="OrthoDB" id="3636570at2"/>
<dbReference type="Proteomes" id="UP000317303">
    <property type="component" value="Unassembled WGS sequence"/>
</dbReference>
<keyword evidence="3" id="KW-0963">Cytoplasm</keyword>
<comment type="caution">
    <text evidence="6">The sequence shown here is derived from an EMBL/GenBank/DDBJ whole genome shotgun (WGS) entry which is preliminary data.</text>
</comment>
<evidence type="ECO:0000256" key="5">
    <source>
        <dbReference type="SAM" id="MobiDB-lite"/>
    </source>
</evidence>
<comment type="subcellular location">
    <subcellularLocation>
        <location evidence="1">Cytoplasm</location>
    </subcellularLocation>
</comment>
<comment type="similarity">
    <text evidence="2">Belongs to the EspG family.</text>
</comment>
<evidence type="ECO:0000313" key="7">
    <source>
        <dbReference type="Proteomes" id="UP000317303"/>
    </source>
</evidence>
<dbReference type="RefSeq" id="WP_084706020.1">
    <property type="nucleotide sequence ID" value="NZ_JOIJ01000021.1"/>
</dbReference>
<feature type="compositionally biased region" description="Low complexity" evidence="5">
    <location>
        <begin position="249"/>
        <end position="266"/>
    </location>
</feature>
<proteinExistence type="inferred from homology"/>
<feature type="region of interest" description="Disordered" evidence="5">
    <location>
        <begin position="249"/>
        <end position="299"/>
    </location>
</feature>
<dbReference type="AlphaFoldDB" id="A0A660CB32"/>
<evidence type="ECO:0000256" key="3">
    <source>
        <dbReference type="ARBA" id="ARBA00022490"/>
    </source>
</evidence>
<sequence length="299" mass="30529">MIRVSASAFDILWADLCAGPPPGVLDVPSGGRTGAERARIREDVYANLAERGLVPDGRLDPALTERLAVLASAPVTVEGEFLFDLDDPHPLRAVVAARTTGRGVLAVQPQRTIGLAAVGEGREFAEAAAVLPDVEAGPGNGVSLPSTALAAADDPVFGEVSGSRAHERQLREVLAIQARPVLAAGQFSVYRLGAGSGRRNRVGGLTWFLTDVGAYTGVTAPGADGLPWTTVAPADRERVAARLADLARTADTAGSDHPASAAERGQAAGGAATGRPDAPGVAADRTTDSGIAVRPTSRG</sequence>
<gene>
    <name evidence="6" type="ORF">JD82_00795</name>
</gene>
<protein>
    <submittedName>
        <fullName evidence="6">ESAT-6 protein secretion system EspG family protein</fullName>
    </submittedName>
</protein>
<name>A0A660CB32_9PSEU</name>
<keyword evidence="4" id="KW-0143">Chaperone</keyword>
<dbReference type="InterPro" id="IPR025734">
    <property type="entry name" value="EspG"/>
</dbReference>